<dbReference type="PROSITE" id="PS51387">
    <property type="entry name" value="FAD_PCMH"/>
    <property type="match status" value="1"/>
</dbReference>
<evidence type="ECO:0000256" key="15">
    <source>
        <dbReference type="ARBA" id="ARBA00048914"/>
    </source>
</evidence>
<comment type="cofactor">
    <cofactor evidence="1 16">
        <name>FAD</name>
        <dbReference type="ChEBI" id="CHEBI:57692"/>
    </cofactor>
</comment>
<comment type="pathway">
    <text evidence="4 16">Cell wall biogenesis; peptidoglycan biosynthesis.</text>
</comment>
<evidence type="ECO:0000256" key="7">
    <source>
        <dbReference type="ARBA" id="ARBA00022630"/>
    </source>
</evidence>
<dbReference type="GO" id="GO:0008762">
    <property type="term" value="F:UDP-N-acetylmuramate dehydrogenase activity"/>
    <property type="evidence" value="ECO:0007669"/>
    <property type="project" value="UniProtKB-UniRule"/>
</dbReference>
<feature type="domain" description="FAD-binding PCMH-type" evidence="17">
    <location>
        <begin position="26"/>
        <end position="189"/>
    </location>
</feature>
<evidence type="ECO:0000256" key="8">
    <source>
        <dbReference type="ARBA" id="ARBA00022827"/>
    </source>
</evidence>
<dbReference type="SUPFAM" id="SSF56194">
    <property type="entry name" value="Uridine diphospho-N-Acetylenolpyruvylglucosamine reductase, MurB, C-terminal domain"/>
    <property type="match status" value="1"/>
</dbReference>
<dbReference type="EMBL" id="DVJQ01000032">
    <property type="protein sequence ID" value="HIS74124.1"/>
    <property type="molecule type" value="Genomic_DNA"/>
</dbReference>
<dbReference type="GO" id="GO:0008360">
    <property type="term" value="P:regulation of cell shape"/>
    <property type="evidence" value="ECO:0007669"/>
    <property type="project" value="UniProtKB-KW"/>
</dbReference>
<dbReference type="GO" id="GO:0051301">
    <property type="term" value="P:cell division"/>
    <property type="evidence" value="ECO:0007669"/>
    <property type="project" value="UniProtKB-KW"/>
</dbReference>
<dbReference type="GO" id="GO:0009252">
    <property type="term" value="P:peptidoglycan biosynthetic process"/>
    <property type="evidence" value="ECO:0007669"/>
    <property type="project" value="UniProtKB-UniRule"/>
</dbReference>
<dbReference type="InterPro" id="IPR036318">
    <property type="entry name" value="FAD-bd_PCMH-like_sf"/>
</dbReference>
<dbReference type="InterPro" id="IPR016166">
    <property type="entry name" value="FAD-bd_PCMH"/>
</dbReference>
<reference evidence="18" key="1">
    <citation type="submission" date="2020-10" db="EMBL/GenBank/DDBJ databases">
        <authorList>
            <person name="Gilroy R."/>
        </authorList>
    </citation>
    <scope>NUCLEOTIDE SEQUENCE</scope>
    <source>
        <strain evidence="18">CHK152-2871</strain>
    </source>
</reference>
<accession>A0A9D1JX55</accession>
<evidence type="ECO:0000256" key="4">
    <source>
        <dbReference type="ARBA" id="ARBA00004752"/>
    </source>
</evidence>
<keyword evidence="11 16" id="KW-0573">Peptidoglycan synthesis</keyword>
<dbReference type="AlphaFoldDB" id="A0A9D1JX55"/>
<keyword evidence="12 16" id="KW-0560">Oxidoreductase</keyword>
<evidence type="ECO:0000256" key="6">
    <source>
        <dbReference type="ARBA" id="ARBA00022618"/>
    </source>
</evidence>
<evidence type="ECO:0000313" key="18">
    <source>
        <dbReference type="EMBL" id="HIS74124.1"/>
    </source>
</evidence>
<dbReference type="InterPro" id="IPR011601">
    <property type="entry name" value="MurB_C"/>
</dbReference>
<dbReference type="PANTHER" id="PTHR21071">
    <property type="entry name" value="UDP-N-ACETYLENOLPYRUVOYLGLUCOSAMINE REDUCTASE"/>
    <property type="match status" value="1"/>
</dbReference>
<evidence type="ECO:0000256" key="10">
    <source>
        <dbReference type="ARBA" id="ARBA00022960"/>
    </source>
</evidence>
<feature type="active site" evidence="16">
    <location>
        <position position="294"/>
    </location>
</feature>
<keyword evidence="5 16" id="KW-0963">Cytoplasm</keyword>
<dbReference type="GO" id="GO:0071555">
    <property type="term" value="P:cell wall organization"/>
    <property type="evidence" value="ECO:0007669"/>
    <property type="project" value="UniProtKB-KW"/>
</dbReference>
<dbReference type="HAMAP" id="MF_00037">
    <property type="entry name" value="MurB"/>
    <property type="match status" value="1"/>
</dbReference>
<dbReference type="Proteomes" id="UP000886865">
    <property type="component" value="Unassembled WGS sequence"/>
</dbReference>
<dbReference type="Gene3D" id="3.90.78.10">
    <property type="entry name" value="UDP-N-acetylenolpyruvoylglucosamine reductase, C-terminal domain"/>
    <property type="match status" value="1"/>
</dbReference>
<dbReference type="InterPro" id="IPR003170">
    <property type="entry name" value="MurB"/>
</dbReference>
<evidence type="ECO:0000256" key="2">
    <source>
        <dbReference type="ARBA" id="ARBA00003921"/>
    </source>
</evidence>
<feature type="active site" evidence="16">
    <location>
        <position position="166"/>
    </location>
</feature>
<comment type="similarity">
    <text evidence="16">Belongs to the MurB family.</text>
</comment>
<proteinExistence type="inferred from homology"/>
<evidence type="ECO:0000256" key="16">
    <source>
        <dbReference type="HAMAP-Rule" id="MF_00037"/>
    </source>
</evidence>
<comment type="subcellular location">
    <subcellularLocation>
        <location evidence="3 16">Cytoplasm</location>
    </subcellularLocation>
</comment>
<dbReference type="PANTHER" id="PTHR21071:SF4">
    <property type="entry name" value="UDP-N-ACETYLENOLPYRUVOYLGLUCOSAMINE REDUCTASE"/>
    <property type="match status" value="1"/>
</dbReference>
<evidence type="ECO:0000256" key="14">
    <source>
        <dbReference type="ARBA" id="ARBA00023316"/>
    </source>
</evidence>
<dbReference type="InterPro" id="IPR016169">
    <property type="entry name" value="FAD-bd_PCMH_sub2"/>
</dbReference>
<name>A0A9D1JX55_9BACT</name>
<keyword evidence="7 16" id="KW-0285">Flavoprotein</keyword>
<evidence type="ECO:0000256" key="12">
    <source>
        <dbReference type="ARBA" id="ARBA00023002"/>
    </source>
</evidence>
<dbReference type="GO" id="GO:0071949">
    <property type="term" value="F:FAD binding"/>
    <property type="evidence" value="ECO:0007669"/>
    <property type="project" value="InterPro"/>
</dbReference>
<dbReference type="Pfam" id="PF01565">
    <property type="entry name" value="FAD_binding_4"/>
    <property type="match status" value="1"/>
</dbReference>
<dbReference type="Gene3D" id="3.30.43.10">
    <property type="entry name" value="Uridine Diphospho-n-acetylenolpyruvylglucosamine Reductase, domain 2"/>
    <property type="match status" value="1"/>
</dbReference>
<evidence type="ECO:0000256" key="13">
    <source>
        <dbReference type="ARBA" id="ARBA00023306"/>
    </source>
</evidence>
<feature type="active site" description="Proton donor" evidence="16">
    <location>
        <position position="219"/>
    </location>
</feature>
<gene>
    <name evidence="16 18" type="primary">murB</name>
    <name evidence="18" type="ORF">IAA86_03780</name>
</gene>
<dbReference type="InterPro" id="IPR006094">
    <property type="entry name" value="Oxid_FAD_bind_N"/>
</dbReference>
<evidence type="ECO:0000256" key="11">
    <source>
        <dbReference type="ARBA" id="ARBA00022984"/>
    </source>
</evidence>
<evidence type="ECO:0000256" key="5">
    <source>
        <dbReference type="ARBA" id="ARBA00022490"/>
    </source>
</evidence>
<evidence type="ECO:0000256" key="1">
    <source>
        <dbReference type="ARBA" id="ARBA00001974"/>
    </source>
</evidence>
<dbReference type="NCBIfam" id="TIGR00179">
    <property type="entry name" value="murB"/>
    <property type="match status" value="1"/>
</dbReference>
<dbReference type="Pfam" id="PF02873">
    <property type="entry name" value="MurB_C"/>
    <property type="match status" value="1"/>
</dbReference>
<keyword evidence="14 16" id="KW-0961">Cell wall biogenesis/degradation</keyword>
<protein>
    <recommendedName>
        <fullName evidence="16">UDP-N-acetylenolpyruvoylglucosamine reductase</fullName>
        <ecNumber evidence="16">1.3.1.98</ecNumber>
    </recommendedName>
    <alternativeName>
        <fullName evidence="16">UDP-N-acetylmuramate dehydrogenase</fullName>
    </alternativeName>
</protein>
<evidence type="ECO:0000256" key="3">
    <source>
        <dbReference type="ARBA" id="ARBA00004496"/>
    </source>
</evidence>
<keyword evidence="9 16" id="KW-0521">NADP</keyword>
<organism evidence="18 19">
    <name type="scientific">Candidatus Galligastranaerophilus intestinavium</name>
    <dbReference type="NCBI Taxonomy" id="2840836"/>
    <lineage>
        <taxon>Bacteria</taxon>
        <taxon>Candidatus Galligastranaerophilus</taxon>
    </lineage>
</organism>
<dbReference type="InterPro" id="IPR036635">
    <property type="entry name" value="MurB_C_sf"/>
</dbReference>
<comment type="catalytic activity">
    <reaction evidence="15 16">
        <text>UDP-N-acetyl-alpha-D-muramate + NADP(+) = UDP-N-acetyl-3-O-(1-carboxyvinyl)-alpha-D-glucosamine + NADPH + H(+)</text>
        <dbReference type="Rhea" id="RHEA:12248"/>
        <dbReference type="ChEBI" id="CHEBI:15378"/>
        <dbReference type="ChEBI" id="CHEBI:57783"/>
        <dbReference type="ChEBI" id="CHEBI:58349"/>
        <dbReference type="ChEBI" id="CHEBI:68483"/>
        <dbReference type="ChEBI" id="CHEBI:70757"/>
        <dbReference type="EC" id="1.3.1.98"/>
    </reaction>
</comment>
<sequence>MNCTCSKNNTEFYKDFELKNFNTLKISSKADLAFFVKDEAQLCSVFRMYKNAKTLGWGSNTLLSSKGVREPVIITRKMSEISQRCEIMEIEAGASAPKVALEAYNNSLSGFEFLIGIPSTLGGAVAMNAGAHEQTISDKLISARVYDIKEDKIITLSKDELNFSYRNSLIKQNTDRYALISAKFQLEKRGKEEIKKRMDENTEFRKRVQPSLVMPNLGSVFKNPTLPDGQKLSAGMLVDKCGLKGFHVGNAGVWERHGNFVINYLNCTSSEYLQVLYKMYTSVKEKFNIELECEIMRIGEFSAQEDEIWRVIKKS</sequence>
<dbReference type="Gene3D" id="3.30.465.10">
    <property type="match status" value="1"/>
</dbReference>
<dbReference type="SUPFAM" id="SSF56176">
    <property type="entry name" value="FAD-binding/transporter-associated domain-like"/>
    <property type="match status" value="1"/>
</dbReference>
<evidence type="ECO:0000256" key="9">
    <source>
        <dbReference type="ARBA" id="ARBA00022857"/>
    </source>
</evidence>
<evidence type="ECO:0000313" key="19">
    <source>
        <dbReference type="Proteomes" id="UP000886865"/>
    </source>
</evidence>
<comment type="function">
    <text evidence="2 16">Cell wall formation.</text>
</comment>
<keyword evidence="10 16" id="KW-0133">Cell shape</keyword>
<dbReference type="EC" id="1.3.1.98" evidence="16"/>
<comment type="caution">
    <text evidence="18">The sequence shown here is derived from an EMBL/GenBank/DDBJ whole genome shotgun (WGS) entry which is preliminary data.</text>
</comment>
<keyword evidence="6 16" id="KW-0132">Cell division</keyword>
<dbReference type="InterPro" id="IPR016167">
    <property type="entry name" value="FAD-bd_PCMH_sub1"/>
</dbReference>
<dbReference type="GO" id="GO:0005829">
    <property type="term" value="C:cytosol"/>
    <property type="evidence" value="ECO:0007669"/>
    <property type="project" value="TreeGrafter"/>
</dbReference>
<reference evidence="18" key="2">
    <citation type="journal article" date="2021" name="PeerJ">
        <title>Extensive microbial diversity within the chicken gut microbiome revealed by metagenomics and culture.</title>
        <authorList>
            <person name="Gilroy R."/>
            <person name="Ravi A."/>
            <person name="Getino M."/>
            <person name="Pursley I."/>
            <person name="Horton D.L."/>
            <person name="Alikhan N.F."/>
            <person name="Baker D."/>
            <person name="Gharbi K."/>
            <person name="Hall N."/>
            <person name="Watson M."/>
            <person name="Adriaenssens E.M."/>
            <person name="Foster-Nyarko E."/>
            <person name="Jarju S."/>
            <person name="Secka A."/>
            <person name="Antonio M."/>
            <person name="Oren A."/>
            <person name="Chaudhuri R.R."/>
            <person name="La Ragione R."/>
            <person name="Hildebrand F."/>
            <person name="Pallen M.J."/>
        </authorList>
    </citation>
    <scope>NUCLEOTIDE SEQUENCE</scope>
    <source>
        <strain evidence="18">CHK152-2871</strain>
    </source>
</reference>
<evidence type="ECO:0000259" key="17">
    <source>
        <dbReference type="PROSITE" id="PS51387"/>
    </source>
</evidence>
<keyword evidence="8 16" id="KW-0274">FAD</keyword>
<keyword evidence="13 16" id="KW-0131">Cell cycle</keyword>